<reference evidence="1 2" key="1">
    <citation type="submission" date="2016-10" db="EMBL/GenBank/DDBJ databases">
        <title>Arsenicibacter rosenii gen. nov., sp. nov., an efficient arsenic-methylating bacterium isolated from an arsenic-contaminated paddy soil.</title>
        <authorList>
            <person name="Huang K."/>
        </authorList>
    </citation>
    <scope>NUCLEOTIDE SEQUENCE [LARGE SCALE GENOMIC DNA]</scope>
    <source>
        <strain evidence="1 2">SM-1</strain>
    </source>
</reference>
<sequence length="245" mass="27590">MKHTLSFIWLLFGLAIPGYGQFFADLETGLVLGTPYNTIRRPTMGGTTFDIGKDLKPQAKLFYRVRLGYTIADRHTISVLYAPLTVTYKGGFSQPVQFNGEFFLASQPIEAKYRFNSYRLTYRYDFIRNDKLRLGLGLTAKIRDADIRISGDQRVTNFSNVGFVPLVNFYASYQVADQWRAVLEGDALGSKQGRAEDIFLGASYTINPTVSLKAGYRVVEGGANVDQIYNFTWINYASIGARFTL</sequence>
<protein>
    <recommendedName>
        <fullName evidence="3">Outer membrane protein beta-barrel domain-containing protein</fullName>
    </recommendedName>
</protein>
<dbReference type="Gene3D" id="2.40.160.20">
    <property type="match status" value="1"/>
</dbReference>
<dbReference type="AlphaFoldDB" id="A0A1S2VQJ9"/>
<evidence type="ECO:0008006" key="3">
    <source>
        <dbReference type="Google" id="ProtNLM"/>
    </source>
</evidence>
<comment type="caution">
    <text evidence="1">The sequence shown here is derived from an EMBL/GenBank/DDBJ whole genome shotgun (WGS) entry which is preliminary data.</text>
</comment>
<organism evidence="1 2">
    <name type="scientific">Arsenicibacter rosenii</name>
    <dbReference type="NCBI Taxonomy" id="1750698"/>
    <lineage>
        <taxon>Bacteria</taxon>
        <taxon>Pseudomonadati</taxon>
        <taxon>Bacteroidota</taxon>
        <taxon>Cytophagia</taxon>
        <taxon>Cytophagales</taxon>
        <taxon>Spirosomataceae</taxon>
        <taxon>Arsenicibacter</taxon>
    </lineage>
</organism>
<dbReference type="OrthoDB" id="941853at2"/>
<evidence type="ECO:0000313" key="2">
    <source>
        <dbReference type="Proteomes" id="UP000181790"/>
    </source>
</evidence>
<proteinExistence type="predicted"/>
<dbReference type="InterPro" id="IPR011250">
    <property type="entry name" value="OMP/PagP_B-barrel"/>
</dbReference>
<dbReference type="EMBL" id="MORL01000001">
    <property type="protein sequence ID" value="OIN61024.1"/>
    <property type="molecule type" value="Genomic_DNA"/>
</dbReference>
<evidence type="ECO:0000313" key="1">
    <source>
        <dbReference type="EMBL" id="OIN61024.1"/>
    </source>
</evidence>
<gene>
    <name evidence="1" type="ORF">BLX24_02805</name>
</gene>
<dbReference type="RefSeq" id="WP_071501529.1">
    <property type="nucleotide sequence ID" value="NZ_MORL01000001.1"/>
</dbReference>
<dbReference type="SUPFAM" id="SSF56925">
    <property type="entry name" value="OMPA-like"/>
    <property type="match status" value="1"/>
</dbReference>
<dbReference type="Proteomes" id="UP000181790">
    <property type="component" value="Unassembled WGS sequence"/>
</dbReference>
<name>A0A1S2VQJ9_9BACT</name>
<accession>A0A1S2VQJ9</accession>
<keyword evidence="2" id="KW-1185">Reference proteome</keyword>